<dbReference type="Pfam" id="PF00400">
    <property type="entry name" value="WD40"/>
    <property type="match status" value="2"/>
</dbReference>
<dbReference type="GO" id="GO:0005885">
    <property type="term" value="C:Arp2/3 protein complex"/>
    <property type="evidence" value="ECO:0007669"/>
    <property type="project" value="InterPro"/>
</dbReference>
<dbReference type="SUPFAM" id="SSF50978">
    <property type="entry name" value="WD40 repeat-like"/>
    <property type="match status" value="1"/>
</dbReference>
<comment type="subcellular location">
    <subcellularLocation>
        <location evidence="1">Cytoplasm</location>
        <location evidence="1">Cytoskeleton</location>
    </subcellularLocation>
</comment>
<dbReference type="Proteomes" id="UP000673691">
    <property type="component" value="Unassembled WGS sequence"/>
</dbReference>
<keyword evidence="6" id="KW-0009">Actin-binding</keyword>
<name>A0A8H7ZXP3_9FUNG</name>
<feature type="repeat" description="WD" evidence="10">
    <location>
        <begin position="170"/>
        <end position="211"/>
    </location>
</feature>
<evidence type="ECO:0000313" key="12">
    <source>
        <dbReference type="Proteomes" id="UP000673691"/>
    </source>
</evidence>
<proteinExistence type="inferred from homology"/>
<evidence type="ECO:0000256" key="9">
    <source>
        <dbReference type="ARBA" id="ARBA00041789"/>
    </source>
</evidence>
<dbReference type="PROSITE" id="PS50294">
    <property type="entry name" value="WD_REPEATS_REGION"/>
    <property type="match status" value="1"/>
</dbReference>
<evidence type="ECO:0000256" key="8">
    <source>
        <dbReference type="ARBA" id="ARBA00041244"/>
    </source>
</evidence>
<organism evidence="11 12">
    <name type="scientific">Olpidium bornovanus</name>
    <dbReference type="NCBI Taxonomy" id="278681"/>
    <lineage>
        <taxon>Eukaryota</taxon>
        <taxon>Fungi</taxon>
        <taxon>Fungi incertae sedis</taxon>
        <taxon>Olpidiomycota</taxon>
        <taxon>Olpidiomycotina</taxon>
        <taxon>Olpidiomycetes</taxon>
        <taxon>Olpidiales</taxon>
        <taxon>Olpidiaceae</taxon>
        <taxon>Olpidium</taxon>
    </lineage>
</organism>
<dbReference type="InterPro" id="IPR036322">
    <property type="entry name" value="WD40_repeat_dom_sf"/>
</dbReference>
<comment type="caution">
    <text evidence="11">The sequence shown here is derived from an EMBL/GenBank/DDBJ whole genome shotgun (WGS) entry which is preliminary data.</text>
</comment>
<dbReference type="SMART" id="SM00320">
    <property type="entry name" value="WD40"/>
    <property type="match status" value="3"/>
</dbReference>
<evidence type="ECO:0000256" key="1">
    <source>
        <dbReference type="ARBA" id="ARBA00004245"/>
    </source>
</evidence>
<evidence type="ECO:0000313" key="11">
    <source>
        <dbReference type="EMBL" id="KAG5461179.1"/>
    </source>
</evidence>
<dbReference type="OrthoDB" id="406844at2759"/>
<keyword evidence="12" id="KW-1185">Reference proteome</keyword>
<dbReference type="PANTHER" id="PTHR10709">
    <property type="entry name" value="ACTIN-RELATED PROTEIN 2/3 COMPLEX SUBUNIT 1"/>
    <property type="match status" value="1"/>
</dbReference>
<keyword evidence="3" id="KW-0963">Cytoplasm</keyword>
<dbReference type="PANTHER" id="PTHR10709:SF2">
    <property type="entry name" value="ACTIN-RELATED PROTEIN 2_3 COMPLEX SUBUNIT"/>
    <property type="match status" value="1"/>
</dbReference>
<comment type="similarity">
    <text evidence="2">Belongs to the WD repeat ARPC1 family.</text>
</comment>
<dbReference type="AlphaFoldDB" id="A0A8H7ZXP3"/>
<dbReference type="GO" id="GO:0034314">
    <property type="term" value="P:Arp2/3 complex-mediated actin nucleation"/>
    <property type="evidence" value="ECO:0007669"/>
    <property type="project" value="InterPro"/>
</dbReference>
<gene>
    <name evidence="11" type="ORF">BJ554DRAFT_6665</name>
</gene>
<evidence type="ECO:0000256" key="6">
    <source>
        <dbReference type="ARBA" id="ARBA00023203"/>
    </source>
</evidence>
<keyword evidence="5" id="KW-0677">Repeat</keyword>
<dbReference type="EMBL" id="JAEFCI010004064">
    <property type="protein sequence ID" value="KAG5461179.1"/>
    <property type="molecule type" value="Genomic_DNA"/>
</dbReference>
<evidence type="ECO:0000256" key="10">
    <source>
        <dbReference type="PROSITE-ProRule" id="PRU00221"/>
    </source>
</evidence>
<accession>A0A8H7ZXP3</accession>
<protein>
    <recommendedName>
        <fullName evidence="8">Arp2/3 complex 41 kDa subunit</fullName>
    </recommendedName>
    <alternativeName>
        <fullName evidence="9">p41-ARC</fullName>
    </alternativeName>
</protein>
<evidence type="ECO:0000256" key="3">
    <source>
        <dbReference type="ARBA" id="ARBA00022490"/>
    </source>
</evidence>
<evidence type="ECO:0000256" key="7">
    <source>
        <dbReference type="ARBA" id="ARBA00023212"/>
    </source>
</evidence>
<reference evidence="11 12" key="1">
    <citation type="journal article" name="Sci. Rep.">
        <title>Genome-scale phylogenetic analyses confirm Olpidium as the closest living zoosporic fungus to the non-flagellated, terrestrial fungi.</title>
        <authorList>
            <person name="Chang Y."/>
            <person name="Rochon D."/>
            <person name="Sekimoto S."/>
            <person name="Wang Y."/>
            <person name="Chovatia M."/>
            <person name="Sandor L."/>
            <person name="Salamov A."/>
            <person name="Grigoriev I.V."/>
            <person name="Stajich J.E."/>
            <person name="Spatafora J.W."/>
        </authorList>
    </citation>
    <scope>NUCLEOTIDE SEQUENCE [LARGE SCALE GENOMIC DNA]</scope>
    <source>
        <strain evidence="11">S191</strain>
    </source>
</reference>
<dbReference type="InterPro" id="IPR001680">
    <property type="entry name" value="WD40_rpt"/>
</dbReference>
<evidence type="ECO:0000256" key="5">
    <source>
        <dbReference type="ARBA" id="ARBA00022737"/>
    </source>
</evidence>
<dbReference type="InterPro" id="IPR015943">
    <property type="entry name" value="WD40/YVTN_repeat-like_dom_sf"/>
</dbReference>
<dbReference type="GO" id="GO:0051015">
    <property type="term" value="F:actin filament binding"/>
    <property type="evidence" value="ECO:0007669"/>
    <property type="project" value="TreeGrafter"/>
</dbReference>
<dbReference type="InterPro" id="IPR017383">
    <property type="entry name" value="ARPC1"/>
</dbReference>
<keyword evidence="7" id="KW-0206">Cytoskeleton</keyword>
<keyword evidence="4 10" id="KW-0853">WD repeat</keyword>
<dbReference type="PROSITE" id="PS50082">
    <property type="entry name" value="WD_REPEATS_2"/>
    <property type="match status" value="1"/>
</dbReference>
<sequence length="298" mass="33476">MRCTHGTYAWRGWVGGFGVAQCAVGRLFRCASVWRIGAAPTTNVTGPRCNPSPPPRDIRHQGFCALPTRPRPVFPPPAIPAGCDRLECPDSPTPPRPGPRLSWVIMAPAEVYHLGLTPITAHAFNRDRTPRVTRSRPFLPRFFSEVAVGWENEVHIFEKSEAGWSHVHTLVEHDKQVTGIDWAPNKNRIVTCGQDRNAYVWSFDGGQWKPTLVLLRINRAATFVRWSPFEDKFAVATGARCISVCYFEADNNWWVSKHIKKPIRSTVLSLDWHPNNVLLAAGAADKKVRDAKTEAWKV</sequence>
<evidence type="ECO:0000256" key="2">
    <source>
        <dbReference type="ARBA" id="ARBA00006260"/>
    </source>
</evidence>
<evidence type="ECO:0000256" key="4">
    <source>
        <dbReference type="ARBA" id="ARBA00022574"/>
    </source>
</evidence>
<dbReference type="Gene3D" id="2.130.10.10">
    <property type="entry name" value="YVTN repeat-like/Quinoprotein amine dehydrogenase"/>
    <property type="match status" value="1"/>
</dbReference>